<dbReference type="GO" id="GO:0005525">
    <property type="term" value="F:GTP binding"/>
    <property type="evidence" value="ECO:0007669"/>
    <property type="project" value="UniProtKB-KW"/>
</dbReference>
<protein>
    <submittedName>
        <fullName evidence="6">GTPase IMAP family member 7</fullName>
    </submittedName>
</protein>
<proteinExistence type="inferred from homology"/>
<dbReference type="Gene3D" id="3.40.50.300">
    <property type="entry name" value="P-loop containing nucleotide triphosphate hydrolases"/>
    <property type="match status" value="1"/>
</dbReference>
<dbReference type="InterPro" id="IPR027417">
    <property type="entry name" value="P-loop_NTPase"/>
</dbReference>
<dbReference type="EMBL" id="JAIZAY010000002">
    <property type="protein sequence ID" value="KAJ8046852.1"/>
    <property type="molecule type" value="Genomic_DNA"/>
</dbReference>
<organism evidence="6 7">
    <name type="scientific">Holothuria leucospilota</name>
    <name type="common">Black long sea cucumber</name>
    <name type="synonym">Mertensiothuria leucospilota</name>
    <dbReference type="NCBI Taxonomy" id="206669"/>
    <lineage>
        <taxon>Eukaryota</taxon>
        <taxon>Metazoa</taxon>
        <taxon>Echinodermata</taxon>
        <taxon>Eleutherozoa</taxon>
        <taxon>Echinozoa</taxon>
        <taxon>Holothuroidea</taxon>
        <taxon>Aspidochirotacea</taxon>
        <taxon>Aspidochirotida</taxon>
        <taxon>Holothuriidae</taxon>
        <taxon>Holothuria</taxon>
    </lineage>
</organism>
<feature type="domain" description="AIG1-type G" evidence="5">
    <location>
        <begin position="16"/>
        <end position="226"/>
    </location>
</feature>
<evidence type="ECO:0000313" key="7">
    <source>
        <dbReference type="Proteomes" id="UP001152320"/>
    </source>
</evidence>
<dbReference type="PROSITE" id="PS51720">
    <property type="entry name" value="G_AIG1"/>
    <property type="match status" value="1"/>
</dbReference>
<feature type="coiled-coil region" evidence="4">
    <location>
        <begin position="267"/>
        <end position="333"/>
    </location>
</feature>
<keyword evidence="3" id="KW-0342">GTP-binding</keyword>
<dbReference type="InterPro" id="IPR045058">
    <property type="entry name" value="GIMA/IAN/Toc"/>
</dbReference>
<dbReference type="Pfam" id="PF04548">
    <property type="entry name" value="AIG1"/>
    <property type="match status" value="1"/>
</dbReference>
<dbReference type="InterPro" id="IPR006703">
    <property type="entry name" value="G_AIG1"/>
</dbReference>
<evidence type="ECO:0000256" key="1">
    <source>
        <dbReference type="ARBA" id="ARBA00008535"/>
    </source>
</evidence>
<keyword evidence="7" id="KW-1185">Reference proteome</keyword>
<dbReference type="AlphaFoldDB" id="A0A9Q1CK71"/>
<comment type="similarity">
    <text evidence="1">Belongs to the TRAFAC class TrmE-Era-EngA-EngB-Septin-like GTPase superfamily. AIG1/Toc34/Toc159-like paraseptin GTPase family. IAN subfamily.</text>
</comment>
<comment type="caution">
    <text evidence="6">The sequence shown here is derived from an EMBL/GenBank/DDBJ whole genome shotgun (WGS) entry which is preliminary data.</text>
</comment>
<dbReference type="PANTHER" id="PTHR10903">
    <property type="entry name" value="GTPASE, IMAP FAMILY MEMBER-RELATED"/>
    <property type="match status" value="1"/>
</dbReference>
<evidence type="ECO:0000256" key="4">
    <source>
        <dbReference type="SAM" id="Coils"/>
    </source>
</evidence>
<dbReference type="SUPFAM" id="SSF52540">
    <property type="entry name" value="P-loop containing nucleoside triphosphate hydrolases"/>
    <property type="match status" value="1"/>
</dbReference>
<dbReference type="PANTHER" id="PTHR10903:SF184">
    <property type="entry name" value="GTP-BINDING PROTEIN A"/>
    <property type="match status" value="1"/>
</dbReference>
<accession>A0A9Q1CK71</accession>
<evidence type="ECO:0000313" key="6">
    <source>
        <dbReference type="EMBL" id="KAJ8046852.1"/>
    </source>
</evidence>
<dbReference type="FunFam" id="3.40.50.300:FF:000366">
    <property type="entry name" value="GTPase, IMAP family member 2"/>
    <property type="match status" value="1"/>
</dbReference>
<name>A0A9Q1CK71_HOLLE</name>
<keyword evidence="2" id="KW-0547">Nucleotide-binding</keyword>
<gene>
    <name evidence="6" type="ORF">HOLleu_05674</name>
</gene>
<dbReference type="Proteomes" id="UP001152320">
    <property type="component" value="Chromosome 2"/>
</dbReference>
<reference evidence="6" key="1">
    <citation type="submission" date="2021-10" db="EMBL/GenBank/DDBJ databases">
        <title>Tropical sea cucumber genome reveals ecological adaptation and Cuvierian tubules defense mechanism.</title>
        <authorList>
            <person name="Chen T."/>
        </authorList>
    </citation>
    <scope>NUCLEOTIDE SEQUENCE</scope>
    <source>
        <strain evidence="6">Nanhai2018</strain>
        <tissue evidence="6">Muscle</tissue>
    </source>
</reference>
<evidence type="ECO:0000256" key="2">
    <source>
        <dbReference type="ARBA" id="ARBA00022741"/>
    </source>
</evidence>
<sequence length="365" mass="41854">MTYSFEENLHKKYKCKDELRIVVIGKTGVGKSATANTILGKELFSEGVSAETVTKRISSATKTIDGRRVSVVDTPGLEDLNKSNEEVLHQISKVIVTFSKGVHAFVFVFNLASPRFSMEDKTVLEAFEQKRFGGKIMKHSILVYTHAECLPEGMDVEKFCTKQRESSTPVSDFLEQLGKNIVAVNNKSPIPAEKRRNQQAILTLIDQMKKKNGNTVYTSDMFTRADEVQEKSFTDLRSKNINKKISDTVTQIIAESPSANFLTHPVKSTVEDKLTEELNELKRIEMDHVEEKFSKIETNLRNKRRKEEREKQQRQVKRAMKEAEEALKSNNIEEQVTEVTRNHENVFNTVQKYVRQVWKSFGLWK</sequence>
<dbReference type="OrthoDB" id="5985928at2759"/>
<evidence type="ECO:0000256" key="3">
    <source>
        <dbReference type="ARBA" id="ARBA00023134"/>
    </source>
</evidence>
<evidence type="ECO:0000259" key="5">
    <source>
        <dbReference type="PROSITE" id="PS51720"/>
    </source>
</evidence>
<keyword evidence="4" id="KW-0175">Coiled coil</keyword>